<feature type="non-terminal residue" evidence="3">
    <location>
        <position position="1"/>
    </location>
</feature>
<dbReference type="PANTHER" id="PTHR23140">
    <property type="entry name" value="RNA PROCESSING PROTEIN LD23810P"/>
    <property type="match status" value="1"/>
</dbReference>
<sequence>VAAWRTDAFRLFKNGSLWLPPQPQQFTSGMPDEVFEKVKKETEIETIIKPEIITPVINQSSTSNKRGRLSHRQRDHFEDLLRNLTPERMKIGDAMMWAIDHAEAADEIIDCITESLSILQTPSHKKISRLYLISDILHNCSVKVTNASHYRRGFEVRLPDIFQQIHQAWSSIDGRLRAEQFKQKVMSSFRAWESWAIYPSDFLIKLQNVFLGLVRPKVAPEIEVKKSTFDDDIDGKPINHEST</sequence>
<keyword evidence="1" id="KW-0694">RNA-binding</keyword>
<reference evidence="3" key="1">
    <citation type="submission" date="2021-02" db="EMBL/GenBank/DDBJ databases">
        <authorList>
            <person name="Nowell W R."/>
        </authorList>
    </citation>
    <scope>NUCLEOTIDE SEQUENCE</scope>
</reference>
<gene>
    <name evidence="3" type="ORF">QYT958_LOCUS33806</name>
</gene>
<evidence type="ECO:0000256" key="1">
    <source>
        <dbReference type="ARBA" id="ARBA00022884"/>
    </source>
</evidence>
<feature type="non-terminal residue" evidence="3">
    <location>
        <position position="243"/>
    </location>
</feature>
<dbReference type="PANTHER" id="PTHR23140:SF0">
    <property type="entry name" value="U2 SNRNP-ASSOCIATED SURP MOTIF-CONTAINING PROTEIN"/>
    <property type="match status" value="1"/>
</dbReference>
<dbReference type="SMART" id="SM00582">
    <property type="entry name" value="RPR"/>
    <property type="match status" value="1"/>
</dbReference>
<evidence type="ECO:0000313" key="3">
    <source>
        <dbReference type="EMBL" id="CAF4955121.1"/>
    </source>
</evidence>
<dbReference type="Pfam" id="PF04818">
    <property type="entry name" value="CID"/>
    <property type="match status" value="1"/>
</dbReference>
<dbReference type="InterPro" id="IPR008942">
    <property type="entry name" value="ENTH_VHS"/>
</dbReference>
<evidence type="ECO:0000313" key="4">
    <source>
        <dbReference type="Proteomes" id="UP000663848"/>
    </source>
</evidence>
<organism evidence="3 4">
    <name type="scientific">Rotaria socialis</name>
    <dbReference type="NCBI Taxonomy" id="392032"/>
    <lineage>
        <taxon>Eukaryota</taxon>
        <taxon>Metazoa</taxon>
        <taxon>Spiralia</taxon>
        <taxon>Gnathifera</taxon>
        <taxon>Rotifera</taxon>
        <taxon>Eurotatoria</taxon>
        <taxon>Bdelloidea</taxon>
        <taxon>Philodinida</taxon>
        <taxon>Philodinidae</taxon>
        <taxon>Rotaria</taxon>
    </lineage>
</organism>
<dbReference type="InterPro" id="IPR051485">
    <property type="entry name" value="SR-CTD_assoc_factor"/>
</dbReference>
<protein>
    <recommendedName>
        <fullName evidence="2">CID domain-containing protein</fullName>
    </recommendedName>
</protein>
<accession>A0A821XZL9</accession>
<name>A0A821XZL9_9BILA</name>
<evidence type="ECO:0000259" key="2">
    <source>
        <dbReference type="PROSITE" id="PS51391"/>
    </source>
</evidence>
<dbReference type="SUPFAM" id="SSF48464">
    <property type="entry name" value="ENTH/VHS domain"/>
    <property type="match status" value="1"/>
</dbReference>
<dbReference type="PROSITE" id="PS51391">
    <property type="entry name" value="CID"/>
    <property type="match status" value="1"/>
</dbReference>
<comment type="caution">
    <text evidence="3">The sequence shown here is derived from an EMBL/GenBank/DDBJ whole genome shotgun (WGS) entry which is preliminary data.</text>
</comment>
<dbReference type="Proteomes" id="UP000663848">
    <property type="component" value="Unassembled WGS sequence"/>
</dbReference>
<dbReference type="Gene3D" id="1.25.40.90">
    <property type="match status" value="1"/>
</dbReference>
<dbReference type="InterPro" id="IPR006569">
    <property type="entry name" value="CID_dom"/>
</dbReference>
<feature type="domain" description="CID" evidence="2">
    <location>
        <begin position="69"/>
        <end position="214"/>
    </location>
</feature>
<dbReference type="GO" id="GO:0005634">
    <property type="term" value="C:nucleus"/>
    <property type="evidence" value="ECO:0007669"/>
    <property type="project" value="TreeGrafter"/>
</dbReference>
<proteinExistence type="predicted"/>
<dbReference type="GO" id="GO:0003723">
    <property type="term" value="F:RNA binding"/>
    <property type="evidence" value="ECO:0007669"/>
    <property type="project" value="UniProtKB-KW"/>
</dbReference>
<dbReference type="EMBL" id="CAJOBR010023531">
    <property type="protein sequence ID" value="CAF4955121.1"/>
    <property type="molecule type" value="Genomic_DNA"/>
</dbReference>
<dbReference type="AlphaFoldDB" id="A0A821XZL9"/>